<evidence type="ECO:0000313" key="2">
    <source>
        <dbReference type="EMBL" id="CAA7023620.1"/>
    </source>
</evidence>
<dbReference type="Proteomes" id="UP000467841">
    <property type="component" value="Unassembled WGS sequence"/>
</dbReference>
<accession>A0A6D2IAM2</accession>
<keyword evidence="3" id="KW-1185">Reference proteome</keyword>
<evidence type="ECO:0000313" key="3">
    <source>
        <dbReference type="Proteomes" id="UP000467841"/>
    </source>
</evidence>
<sequence length="135" mass="15089">MGPPEQKKHKPPATGPPEPTLPQSPIPSLPYWFVLQCVARISRLYYPSLAFVSKSFRFSHTWYTLCRKPDCAIKEWPLTFGYVSSGYALAPVSRDKFSYLTAMGLVAVGSDIYNIAVPNILGDPDPYSGYKNKVE</sequence>
<proteinExistence type="predicted"/>
<feature type="region of interest" description="Disordered" evidence="1">
    <location>
        <begin position="1"/>
        <end position="20"/>
    </location>
</feature>
<name>A0A6D2IAM2_9BRAS</name>
<dbReference type="PANTHER" id="PTHR24414:SF184">
    <property type="entry name" value="GALACTOSE OXIDASE_KELCH REPEAT SUPERFAMILY PROTEIN"/>
    <property type="match status" value="1"/>
</dbReference>
<protein>
    <submittedName>
        <fullName evidence="2">Uncharacterized protein</fullName>
    </submittedName>
</protein>
<organism evidence="2 3">
    <name type="scientific">Microthlaspi erraticum</name>
    <dbReference type="NCBI Taxonomy" id="1685480"/>
    <lineage>
        <taxon>Eukaryota</taxon>
        <taxon>Viridiplantae</taxon>
        <taxon>Streptophyta</taxon>
        <taxon>Embryophyta</taxon>
        <taxon>Tracheophyta</taxon>
        <taxon>Spermatophyta</taxon>
        <taxon>Magnoliopsida</taxon>
        <taxon>eudicotyledons</taxon>
        <taxon>Gunneridae</taxon>
        <taxon>Pentapetalae</taxon>
        <taxon>rosids</taxon>
        <taxon>malvids</taxon>
        <taxon>Brassicales</taxon>
        <taxon>Brassicaceae</taxon>
        <taxon>Coluteocarpeae</taxon>
        <taxon>Microthlaspi</taxon>
    </lineage>
</organism>
<dbReference type="AlphaFoldDB" id="A0A6D2IAM2"/>
<evidence type="ECO:0000256" key="1">
    <source>
        <dbReference type="SAM" id="MobiDB-lite"/>
    </source>
</evidence>
<dbReference type="EMBL" id="CACVBM020000799">
    <property type="protein sequence ID" value="CAA7023620.1"/>
    <property type="molecule type" value="Genomic_DNA"/>
</dbReference>
<comment type="caution">
    <text evidence="2">The sequence shown here is derived from an EMBL/GenBank/DDBJ whole genome shotgun (WGS) entry which is preliminary data.</text>
</comment>
<dbReference type="InterPro" id="IPR050354">
    <property type="entry name" value="F-box/kelch-repeat_ARATH"/>
</dbReference>
<reference evidence="2" key="1">
    <citation type="submission" date="2020-01" db="EMBL/GenBank/DDBJ databases">
        <authorList>
            <person name="Mishra B."/>
        </authorList>
    </citation>
    <scope>NUCLEOTIDE SEQUENCE [LARGE SCALE GENOMIC DNA]</scope>
</reference>
<gene>
    <name evidence="2" type="ORF">MERR_LOCUS10855</name>
</gene>
<dbReference type="PANTHER" id="PTHR24414">
    <property type="entry name" value="F-BOX/KELCH-REPEAT PROTEIN SKIP4"/>
    <property type="match status" value="1"/>
</dbReference>